<name>A0A1S1WWL3_9NEIS</name>
<evidence type="ECO:0000313" key="3">
    <source>
        <dbReference type="EMBL" id="OHX11766.1"/>
    </source>
</evidence>
<dbReference type="InterPro" id="IPR026275">
    <property type="entry name" value="Glyoxalase/dOase/EhpR"/>
</dbReference>
<dbReference type="PIRSF" id="PIRSF039020">
    <property type="entry name" value="EhpR"/>
    <property type="match status" value="1"/>
</dbReference>
<dbReference type="InterPro" id="IPR029068">
    <property type="entry name" value="Glyas_Bleomycin-R_OHBP_Dase"/>
</dbReference>
<dbReference type="Gene3D" id="3.30.720.110">
    <property type="match status" value="1"/>
</dbReference>
<keyword evidence="5" id="KW-1185">Reference proteome</keyword>
<comment type="caution">
    <text evidence="2">The sequence shown here is derived from an EMBL/GenBank/DDBJ whole genome shotgun (WGS) entry which is preliminary data.</text>
</comment>
<sequence length="122" mass="13407">MLHPNFVILYVDNPARSAEFYSRLLDLQPLESSPAFAMFGMGGGLRLGLWSRDAVEPAAMAPGGAGELVFALPDSATLDECHRRWQALGLPLLQPPVEMDFGRTFVAQDPDGHRLRAYVPLQ</sequence>
<protein>
    <submittedName>
        <fullName evidence="2">Drug:proton antiporter</fullName>
    </submittedName>
</protein>
<accession>A0A1S1WWL3</accession>
<dbReference type="InterPro" id="IPR004360">
    <property type="entry name" value="Glyas_Fos-R_dOase_dom"/>
</dbReference>
<dbReference type="EMBL" id="MKCS01000002">
    <property type="protein sequence ID" value="OHX11694.1"/>
    <property type="molecule type" value="Genomic_DNA"/>
</dbReference>
<proteinExistence type="predicted"/>
<dbReference type="RefSeq" id="WP_071114997.1">
    <property type="nucleotide sequence ID" value="NZ_MKCS01000002.1"/>
</dbReference>
<gene>
    <name evidence="3" type="ORF">BI344_22250</name>
    <name evidence="2" type="ORF">BI347_18810</name>
</gene>
<evidence type="ECO:0000259" key="1">
    <source>
        <dbReference type="PROSITE" id="PS51819"/>
    </source>
</evidence>
<dbReference type="Pfam" id="PF00903">
    <property type="entry name" value="Glyoxalase"/>
    <property type="match status" value="1"/>
</dbReference>
<dbReference type="AlphaFoldDB" id="A0A1S1WWL3"/>
<reference evidence="4 5" key="1">
    <citation type="submission" date="2016-09" db="EMBL/GenBank/DDBJ databases">
        <title>Chromobacterium muskegensis sp. nov., an insecticidal bacterium isolated from Sphagnum bogs.</title>
        <authorList>
            <person name="Sparks M.E."/>
            <person name="Blackburn M.B."/>
            <person name="Gundersen-Rindal D.E."/>
            <person name="Mitchell A."/>
            <person name="Farrar R."/>
            <person name="Kuhar D."/>
        </authorList>
    </citation>
    <scope>NUCLEOTIDE SEQUENCE [LARGE SCALE GENOMIC DNA]</scope>
    <source>
        <strain evidence="3 5">14B-1</strain>
        <strain evidence="2 4">37-2</strain>
    </source>
</reference>
<evidence type="ECO:0000313" key="5">
    <source>
        <dbReference type="Proteomes" id="UP000180280"/>
    </source>
</evidence>
<dbReference type="OrthoDB" id="9806945at2"/>
<dbReference type="Proteomes" id="UP000180280">
    <property type="component" value="Unassembled WGS sequence"/>
</dbReference>
<feature type="domain" description="VOC" evidence="1">
    <location>
        <begin position="3"/>
        <end position="120"/>
    </location>
</feature>
<dbReference type="EMBL" id="MKCT01000100">
    <property type="protein sequence ID" value="OHX11766.1"/>
    <property type="molecule type" value="Genomic_DNA"/>
</dbReference>
<organism evidence="2 4">
    <name type="scientific">Chromobacterium sphagni</name>
    <dbReference type="NCBI Taxonomy" id="1903179"/>
    <lineage>
        <taxon>Bacteria</taxon>
        <taxon>Pseudomonadati</taxon>
        <taxon>Pseudomonadota</taxon>
        <taxon>Betaproteobacteria</taxon>
        <taxon>Neisseriales</taxon>
        <taxon>Chromobacteriaceae</taxon>
        <taxon>Chromobacterium</taxon>
    </lineage>
</organism>
<dbReference type="SUPFAM" id="SSF54593">
    <property type="entry name" value="Glyoxalase/Bleomycin resistance protein/Dihydroxybiphenyl dioxygenase"/>
    <property type="match status" value="1"/>
</dbReference>
<dbReference type="Proteomes" id="UP000180088">
    <property type="component" value="Unassembled WGS sequence"/>
</dbReference>
<dbReference type="PROSITE" id="PS51819">
    <property type="entry name" value="VOC"/>
    <property type="match status" value="1"/>
</dbReference>
<dbReference type="Gene3D" id="3.30.720.120">
    <property type="match status" value="1"/>
</dbReference>
<dbReference type="InterPro" id="IPR037523">
    <property type="entry name" value="VOC_core"/>
</dbReference>
<evidence type="ECO:0000313" key="2">
    <source>
        <dbReference type="EMBL" id="OHX11694.1"/>
    </source>
</evidence>
<dbReference type="STRING" id="1903179.BI347_18810"/>
<evidence type="ECO:0000313" key="4">
    <source>
        <dbReference type="Proteomes" id="UP000180088"/>
    </source>
</evidence>